<dbReference type="InterPro" id="IPR032710">
    <property type="entry name" value="NTF2-like_dom_sf"/>
</dbReference>
<dbReference type="Proteomes" id="UP000627573">
    <property type="component" value="Unassembled WGS sequence"/>
</dbReference>
<reference evidence="2 3" key="1">
    <citation type="submission" date="2020-12" db="EMBL/GenBank/DDBJ databases">
        <title>Draft genome sequence of furan degrading bacterial strain FUR100.</title>
        <authorList>
            <person name="Woiski C."/>
        </authorList>
    </citation>
    <scope>NUCLEOTIDE SEQUENCE [LARGE SCALE GENOMIC DNA]</scope>
    <source>
        <strain evidence="2 3">FUR100</strain>
    </source>
</reference>
<sequence length="123" mass="13346">MTHARTPADLHRLFGGALERRDLEALISLFDDEAVLDMGGELVSGQDNLRDALSAYLALDLTMEISTRSVHESGGIALLAAEWKSAPRTNPSLISEGVSVEVARRQPDGRWLFLVDVPSFGAN</sequence>
<feature type="domain" description="SnoaL-like" evidence="1">
    <location>
        <begin position="12"/>
        <end position="91"/>
    </location>
</feature>
<evidence type="ECO:0000313" key="2">
    <source>
        <dbReference type="EMBL" id="MBH5145853.1"/>
    </source>
</evidence>
<comment type="caution">
    <text evidence="2">The sequence shown here is derived from an EMBL/GenBank/DDBJ whole genome shotgun (WGS) entry which is preliminary data.</text>
</comment>
<accession>A0A8I0ZZ12</accession>
<evidence type="ECO:0000313" key="3">
    <source>
        <dbReference type="Proteomes" id="UP000627573"/>
    </source>
</evidence>
<dbReference type="InterPro" id="IPR037401">
    <property type="entry name" value="SnoaL-like"/>
</dbReference>
<name>A0A8I0ZZ12_RHOER</name>
<keyword evidence="3" id="KW-1185">Reference proteome</keyword>
<dbReference type="Gene3D" id="3.10.450.50">
    <property type="match status" value="1"/>
</dbReference>
<gene>
    <name evidence="2" type="ORF">I3517_24965</name>
</gene>
<organism evidence="2 3">
    <name type="scientific">Rhodococcus erythropolis</name>
    <name type="common">Arthrobacter picolinophilus</name>
    <dbReference type="NCBI Taxonomy" id="1833"/>
    <lineage>
        <taxon>Bacteria</taxon>
        <taxon>Bacillati</taxon>
        <taxon>Actinomycetota</taxon>
        <taxon>Actinomycetes</taxon>
        <taxon>Mycobacteriales</taxon>
        <taxon>Nocardiaceae</taxon>
        <taxon>Rhodococcus</taxon>
        <taxon>Rhodococcus erythropolis group</taxon>
    </lineage>
</organism>
<dbReference type="EMBL" id="JAECSB010000084">
    <property type="protein sequence ID" value="MBH5145853.1"/>
    <property type="molecule type" value="Genomic_DNA"/>
</dbReference>
<evidence type="ECO:0000259" key="1">
    <source>
        <dbReference type="Pfam" id="PF12680"/>
    </source>
</evidence>
<dbReference type="Pfam" id="PF12680">
    <property type="entry name" value="SnoaL_2"/>
    <property type="match status" value="1"/>
</dbReference>
<dbReference type="RefSeq" id="WP_197941769.1">
    <property type="nucleotide sequence ID" value="NZ_JAECSB010000084.1"/>
</dbReference>
<proteinExistence type="predicted"/>
<dbReference type="AlphaFoldDB" id="A0A8I0ZZ12"/>
<protein>
    <submittedName>
        <fullName evidence="2">DUF4440 domain-containing protein</fullName>
    </submittedName>
</protein>
<dbReference type="SUPFAM" id="SSF54427">
    <property type="entry name" value="NTF2-like"/>
    <property type="match status" value="1"/>
</dbReference>